<dbReference type="PANTHER" id="PTHR34400">
    <property type="match status" value="1"/>
</dbReference>
<evidence type="ECO:0000313" key="2">
    <source>
        <dbReference type="EMBL" id="KKE81721.1"/>
    </source>
</evidence>
<sequence>MNERIINTIDDLYQMLDAAIQLEHATIPPYLTALYSIHPETNLEATAVIRAVLVEEMLHMTLSANVLNALGRHPNLLSEGFMPSFPTYLPDGEKDFQVSIAAFTPETLETFLNIERPSKPQESTSSTCLNGCITRANHARFHLDAIKPLKSPTYSFYSIGDFYDAIIEGIKFLETQARECGETIFIGDLKYQVSNRYYYSGGGEVIEVTDEKSAITALKLIKEQGEGKPYPDEDTKNQEFDSEGELSHYYRFKQLQFGRYYRHGDTPDNPTGAQFEVDFRKVYPIKANPKLSDFTENPTLLKAAKDFNHHYHEFLGIINAAFSGHQNLLLGAVCDMFRLKEYASQLIRNPISIESNAHAGPTFEIEASSRDSLNGTAGRTCVHKERA</sequence>
<dbReference type="Gene3D" id="1.20.1260.10">
    <property type="match status" value="1"/>
</dbReference>
<dbReference type="AlphaFoldDB" id="A0A0F6A792"/>
<protein>
    <recommendedName>
        <fullName evidence="1">Iminophenyl-pyruvate dimer synthase domain-containing protein</fullName>
    </recommendedName>
</protein>
<organism evidence="2 3">
    <name type="scientific">Pseudoalteromonas luteoviolacea S4054</name>
    <dbReference type="NCBI Taxonomy" id="1129367"/>
    <lineage>
        <taxon>Bacteria</taxon>
        <taxon>Pseudomonadati</taxon>
        <taxon>Pseudomonadota</taxon>
        <taxon>Gammaproteobacteria</taxon>
        <taxon>Alteromonadales</taxon>
        <taxon>Pseudoalteromonadaceae</taxon>
        <taxon>Pseudoalteromonas</taxon>
    </lineage>
</organism>
<comment type="caution">
    <text evidence="2">The sequence shown here is derived from an EMBL/GenBank/DDBJ whole genome shotgun (WGS) entry which is preliminary data.</text>
</comment>
<evidence type="ECO:0000313" key="3">
    <source>
        <dbReference type="Proteomes" id="UP000033434"/>
    </source>
</evidence>
<dbReference type="EMBL" id="AUXW01000177">
    <property type="protein sequence ID" value="KKE81721.1"/>
    <property type="molecule type" value="Genomic_DNA"/>
</dbReference>
<dbReference type="InterPro" id="IPR026820">
    <property type="entry name" value="VioB/RebD_dom"/>
</dbReference>
<reference evidence="2 3" key="1">
    <citation type="journal article" date="2015" name="BMC Genomics">
        <title>Genome mining reveals unlocked bioactive potential of marine Gram-negative bacteria.</title>
        <authorList>
            <person name="Machado H."/>
            <person name="Sonnenschein E.C."/>
            <person name="Melchiorsen J."/>
            <person name="Gram L."/>
        </authorList>
    </citation>
    <scope>NUCLEOTIDE SEQUENCE [LARGE SCALE GENOMIC DNA]</scope>
    <source>
        <strain evidence="2 3">S4054</strain>
    </source>
</reference>
<dbReference type="RefSeq" id="WP_046357762.1">
    <property type="nucleotide sequence ID" value="NZ_AUXW01000177.1"/>
</dbReference>
<gene>
    <name evidence="2" type="ORF">N479_21055</name>
</gene>
<evidence type="ECO:0000259" key="1">
    <source>
        <dbReference type="Pfam" id="PF12902"/>
    </source>
</evidence>
<name>A0A0F6A792_9GAMM</name>
<accession>A0A0F6A792</accession>
<dbReference type="Proteomes" id="UP000033434">
    <property type="component" value="Unassembled WGS sequence"/>
</dbReference>
<proteinExistence type="predicted"/>
<dbReference type="InterPro" id="IPR012347">
    <property type="entry name" value="Ferritin-like"/>
</dbReference>
<dbReference type="PANTHER" id="PTHR34400:SF4">
    <property type="entry name" value="MEMBRANE PROTEIN"/>
    <property type="match status" value="1"/>
</dbReference>
<dbReference type="Pfam" id="PF12902">
    <property type="entry name" value="Ferritin-like"/>
    <property type="match status" value="1"/>
</dbReference>
<dbReference type="PATRIC" id="fig|1129367.4.peg.4373"/>
<feature type="domain" description="Iminophenyl-pyruvate dimer synthase" evidence="1">
    <location>
        <begin position="16"/>
        <end position="255"/>
    </location>
</feature>